<evidence type="ECO:0000313" key="6">
    <source>
        <dbReference type="EMBL" id="APA05280.1"/>
    </source>
</evidence>
<sequence>MAALLNGLFGGSQPSAAPVQAGDSDFADFAGAPDPTPAFSAIPSAAEYTGPAATPTGAAVPYTKWYNVHERHSLSEFKQEGIILGVLMIIISIHFFGTGTNRKKAKKWVNAHASVLRKEFALVGFGGRAPTTEEIENEESARSMAMQLELPEDMLKEKSPQEYATYATGRQNVAFLDVNIKLLKRYNPVVLAIEYAFSLFFDTMVTPVDRMEAVLYPFDGRENLTVPGQAPGAQELRKDTKSTYDNFVWAIVNKETMKSLRDDRYDVSITGTKDSAKLPNWATVMSESAEVTDFLLTPELIKAVEMAGDLLEHLIITDQPIDQPMKLEDTVPKKRIYLSMKLPSNDDYSKVLPLFEHFLRITDQLASGAHFRPEVMRKVRQTREDTIKKLQKADEEEKAEERALEREKAKKLKRDLELKGLDAKAQKKYLEKEKEKEMRKAQKKQTQRG</sequence>
<feature type="region of interest" description="Disordered" evidence="5">
    <location>
        <begin position="429"/>
        <end position="449"/>
    </location>
</feature>
<keyword evidence="3" id="KW-1133">Transmembrane helix</keyword>
<dbReference type="VEuPathDB" id="FungiDB:sscle_01g000500"/>
<dbReference type="GO" id="GO:0032469">
    <property type="term" value="P:endoplasmic reticulum calcium ion homeostasis"/>
    <property type="evidence" value="ECO:0007669"/>
    <property type="project" value="InterPro"/>
</dbReference>
<comment type="subcellular location">
    <subcellularLocation>
        <location evidence="1">Membrane</location>
        <topology evidence="1">Single-pass membrane protein</topology>
    </subcellularLocation>
</comment>
<dbReference type="GO" id="GO:0016020">
    <property type="term" value="C:membrane"/>
    <property type="evidence" value="ECO:0007669"/>
    <property type="project" value="UniProtKB-SubCell"/>
</dbReference>
<dbReference type="EMBL" id="CP017814">
    <property type="protein sequence ID" value="APA05280.1"/>
    <property type="molecule type" value="Genomic_DNA"/>
</dbReference>
<dbReference type="AlphaFoldDB" id="A0A1D9PRL5"/>
<accession>A0A1D9PRL5</accession>
<feature type="compositionally biased region" description="Basic and acidic residues" evidence="5">
    <location>
        <begin position="429"/>
        <end position="440"/>
    </location>
</feature>
<dbReference type="KEGG" id="ssl:SS1G_09673"/>
<name>A0A1D9PRL5_SCLS1</name>
<proteinExistence type="predicted"/>
<reference evidence="7" key="1">
    <citation type="journal article" date="2017" name="Genome Biol. Evol.">
        <title>The complete genome sequence of the phytopathogenic fungus Sclerotinia sclerotiorum reveals insights into the genome architecture of broad host range pathogens.</title>
        <authorList>
            <person name="Derbyshire M."/>
            <person name="Denton-Giles M."/>
            <person name="Hegedus D."/>
            <person name="Seifbarghy S."/>
            <person name="Rollins J."/>
            <person name="van Kan J."/>
            <person name="Seidl M.F."/>
            <person name="Faino L."/>
            <person name="Mbengue M."/>
            <person name="Navaud O."/>
            <person name="Raffaele S."/>
            <person name="Hammond-Kosack K."/>
            <person name="Heard S."/>
            <person name="Oliver R."/>
        </authorList>
    </citation>
    <scope>NUCLEOTIDE SEQUENCE [LARGE SCALE GENOMIC DNA]</scope>
    <source>
        <strain evidence="7">ATCC 18683 / 1980 / Ss-1</strain>
    </source>
</reference>
<dbReference type="RefSeq" id="XP_001589040.1">
    <property type="nucleotide sequence ID" value="XM_001588990.1"/>
</dbReference>
<evidence type="ECO:0000256" key="4">
    <source>
        <dbReference type="ARBA" id="ARBA00023136"/>
    </source>
</evidence>
<keyword evidence="2" id="KW-0812">Transmembrane</keyword>
<dbReference type="Proteomes" id="UP000177798">
    <property type="component" value="Chromosome 1"/>
</dbReference>
<organism evidence="6 7">
    <name type="scientific">Sclerotinia sclerotiorum (strain ATCC 18683 / 1980 / Ss-1)</name>
    <name type="common">White mold</name>
    <name type="synonym">Whetzelinia sclerotiorum</name>
    <dbReference type="NCBI Taxonomy" id="665079"/>
    <lineage>
        <taxon>Eukaryota</taxon>
        <taxon>Fungi</taxon>
        <taxon>Dikarya</taxon>
        <taxon>Ascomycota</taxon>
        <taxon>Pezizomycotina</taxon>
        <taxon>Leotiomycetes</taxon>
        <taxon>Helotiales</taxon>
        <taxon>Sclerotiniaceae</taxon>
        <taxon>Sclerotinia</taxon>
    </lineage>
</organism>
<keyword evidence="4" id="KW-0472">Membrane</keyword>
<dbReference type="PANTHER" id="PTHR12883:SF0">
    <property type="entry name" value="PAT COMPLEX SUBUNIT CCDC47"/>
    <property type="match status" value="1"/>
</dbReference>
<evidence type="ECO:0000256" key="1">
    <source>
        <dbReference type="ARBA" id="ARBA00004167"/>
    </source>
</evidence>
<dbReference type="PANTHER" id="PTHR12883">
    <property type="entry name" value="ADIPOCYTE-SPECIFIC PROTEIN 4-RELATED"/>
    <property type="match status" value="1"/>
</dbReference>
<evidence type="ECO:0000313" key="7">
    <source>
        <dbReference type="Proteomes" id="UP000177798"/>
    </source>
</evidence>
<dbReference type="OrthoDB" id="10039147at2759"/>
<evidence type="ECO:0000256" key="5">
    <source>
        <dbReference type="SAM" id="MobiDB-lite"/>
    </source>
</evidence>
<dbReference type="InterPro" id="IPR012879">
    <property type="entry name" value="CCDC47"/>
</dbReference>
<dbReference type="GO" id="GO:0005783">
    <property type="term" value="C:endoplasmic reticulum"/>
    <property type="evidence" value="ECO:0007669"/>
    <property type="project" value="InterPro"/>
</dbReference>
<evidence type="ECO:0000256" key="3">
    <source>
        <dbReference type="ARBA" id="ARBA00022989"/>
    </source>
</evidence>
<protein>
    <recommendedName>
        <fullName evidence="8">DUF1682 domain protein</fullName>
    </recommendedName>
</protein>
<evidence type="ECO:0008006" key="8">
    <source>
        <dbReference type="Google" id="ProtNLM"/>
    </source>
</evidence>
<evidence type="ECO:0000256" key="2">
    <source>
        <dbReference type="ARBA" id="ARBA00022692"/>
    </source>
</evidence>
<dbReference type="OMA" id="FDGFVWA"/>
<dbReference type="GO" id="GO:0005509">
    <property type="term" value="F:calcium ion binding"/>
    <property type="evidence" value="ECO:0007669"/>
    <property type="project" value="InterPro"/>
</dbReference>
<gene>
    <name evidence="6" type="ORF">sscle_01g000500</name>
</gene>
<dbReference type="Pfam" id="PF07946">
    <property type="entry name" value="CCDC47"/>
    <property type="match status" value="1"/>
</dbReference>